<reference evidence="1" key="1">
    <citation type="submission" date="2021-01" db="EMBL/GenBank/DDBJ databases">
        <authorList>
            <person name="Corre E."/>
            <person name="Pelletier E."/>
            <person name="Niang G."/>
            <person name="Scheremetjew M."/>
            <person name="Finn R."/>
            <person name="Kale V."/>
            <person name="Holt S."/>
            <person name="Cochrane G."/>
            <person name="Meng A."/>
            <person name="Brown T."/>
            <person name="Cohen L."/>
        </authorList>
    </citation>
    <scope>NUCLEOTIDE SEQUENCE</scope>
    <source>
        <strain evidence="1">S3</strain>
    </source>
</reference>
<evidence type="ECO:0000313" key="1">
    <source>
        <dbReference type="EMBL" id="CAE0323602.1"/>
    </source>
</evidence>
<dbReference type="AlphaFoldDB" id="A0A7S3IIL6"/>
<sequence>MLLLGILSSANYERTFFRPHLPSLRSGRDGESGCKNERLHVCRVLALALLGGDAGLGELALNGVHQALGCKLKFLQQVGLRIYQLWIIDVAIAAISDRGQLLWSKQALLRRQCLRGEPALLLELVVFLESLSYLAPGCFLFQVLLLLVRHHRVDFGVGRLSDGLLGKDRIFSRILLGRSKAKHFLVNNFLARQLRFPLLEQSRAVGLEEGGGGLCLSFILVWAEST</sequence>
<protein>
    <submittedName>
        <fullName evidence="1">Uncharacterized protein</fullName>
    </submittedName>
</protein>
<accession>A0A7S3IIL6</accession>
<gene>
    <name evidence="1" type="ORF">SINC0208_LOCUS4187</name>
</gene>
<organism evidence="1">
    <name type="scientific">Strombidium inclinatum</name>
    <dbReference type="NCBI Taxonomy" id="197538"/>
    <lineage>
        <taxon>Eukaryota</taxon>
        <taxon>Sar</taxon>
        <taxon>Alveolata</taxon>
        <taxon>Ciliophora</taxon>
        <taxon>Intramacronucleata</taxon>
        <taxon>Spirotrichea</taxon>
        <taxon>Oligotrichia</taxon>
        <taxon>Strombidiidae</taxon>
        <taxon>Strombidium</taxon>
    </lineage>
</organism>
<proteinExistence type="predicted"/>
<name>A0A7S3IIL6_9SPIT</name>
<dbReference type="EMBL" id="HBIH01010246">
    <property type="protein sequence ID" value="CAE0323602.1"/>
    <property type="molecule type" value="Transcribed_RNA"/>
</dbReference>